<evidence type="ECO:0000313" key="2">
    <source>
        <dbReference type="EMBL" id="KJA17121.1"/>
    </source>
</evidence>
<evidence type="ECO:0000256" key="1">
    <source>
        <dbReference type="SAM" id="MobiDB-lite"/>
    </source>
</evidence>
<gene>
    <name evidence="2" type="ORF">HYPSUDRAFT_1044568</name>
</gene>
<evidence type="ECO:0000313" key="3">
    <source>
        <dbReference type="Proteomes" id="UP000054270"/>
    </source>
</evidence>
<accession>A0A0D2NKN3</accession>
<sequence>MVANRAREFLFCQLDFSRRSSVAYIASTRHAQTRTPHQVPRPPTYLVQRQTQRSRAAPRRRGTRLLRPHGAPAGPRPTGAPTHGDLRCGDRGRDMRAFPGRDSSRFRALLDAYAAARRRAGRAAQWVSCALAGAAGRLLSASTYVCGFARNGGYVENLGLRGASGGKQDVRRGRCGE</sequence>
<proteinExistence type="predicted"/>
<dbReference type="EMBL" id="KN817609">
    <property type="protein sequence ID" value="KJA17121.1"/>
    <property type="molecule type" value="Genomic_DNA"/>
</dbReference>
<dbReference type="Proteomes" id="UP000054270">
    <property type="component" value="Unassembled WGS sequence"/>
</dbReference>
<feature type="compositionally biased region" description="Low complexity" evidence="1">
    <location>
        <begin position="68"/>
        <end position="83"/>
    </location>
</feature>
<feature type="compositionally biased region" description="Basic residues" evidence="1">
    <location>
        <begin position="56"/>
        <end position="67"/>
    </location>
</feature>
<keyword evidence="3" id="KW-1185">Reference proteome</keyword>
<dbReference type="AlphaFoldDB" id="A0A0D2NKN3"/>
<name>A0A0D2NKN3_HYPSF</name>
<feature type="region of interest" description="Disordered" evidence="1">
    <location>
        <begin position="31"/>
        <end position="90"/>
    </location>
</feature>
<organism evidence="2 3">
    <name type="scientific">Hypholoma sublateritium (strain FD-334 SS-4)</name>
    <dbReference type="NCBI Taxonomy" id="945553"/>
    <lineage>
        <taxon>Eukaryota</taxon>
        <taxon>Fungi</taxon>
        <taxon>Dikarya</taxon>
        <taxon>Basidiomycota</taxon>
        <taxon>Agaricomycotina</taxon>
        <taxon>Agaricomycetes</taxon>
        <taxon>Agaricomycetidae</taxon>
        <taxon>Agaricales</taxon>
        <taxon>Agaricineae</taxon>
        <taxon>Strophariaceae</taxon>
        <taxon>Hypholoma</taxon>
    </lineage>
</organism>
<reference evidence="3" key="1">
    <citation type="submission" date="2014-04" db="EMBL/GenBank/DDBJ databases">
        <title>Evolutionary Origins and Diversification of the Mycorrhizal Mutualists.</title>
        <authorList>
            <consortium name="DOE Joint Genome Institute"/>
            <consortium name="Mycorrhizal Genomics Consortium"/>
            <person name="Kohler A."/>
            <person name="Kuo A."/>
            <person name="Nagy L.G."/>
            <person name="Floudas D."/>
            <person name="Copeland A."/>
            <person name="Barry K.W."/>
            <person name="Cichocki N."/>
            <person name="Veneault-Fourrey C."/>
            <person name="LaButti K."/>
            <person name="Lindquist E.A."/>
            <person name="Lipzen A."/>
            <person name="Lundell T."/>
            <person name="Morin E."/>
            <person name="Murat C."/>
            <person name="Riley R."/>
            <person name="Ohm R."/>
            <person name="Sun H."/>
            <person name="Tunlid A."/>
            <person name="Henrissat B."/>
            <person name="Grigoriev I.V."/>
            <person name="Hibbett D.S."/>
            <person name="Martin F."/>
        </authorList>
    </citation>
    <scope>NUCLEOTIDE SEQUENCE [LARGE SCALE GENOMIC DNA]</scope>
    <source>
        <strain evidence="3">FD-334 SS-4</strain>
    </source>
</reference>
<protein>
    <submittedName>
        <fullName evidence="2">Uncharacterized protein</fullName>
    </submittedName>
</protein>